<dbReference type="PANTHER" id="PTHR43418">
    <property type="entry name" value="MULTIFUNCTIONAL TRYPTOPHAN BIOSYNTHESIS PROTEIN-RELATED"/>
    <property type="match status" value="1"/>
</dbReference>
<dbReference type="AlphaFoldDB" id="A0A9X2JS10"/>
<feature type="domain" description="Glutamine amidotransferase" evidence="2">
    <location>
        <begin position="3"/>
        <end position="189"/>
    </location>
</feature>
<dbReference type="InterPro" id="IPR029062">
    <property type="entry name" value="Class_I_gatase-like"/>
</dbReference>
<dbReference type="GO" id="GO:0005829">
    <property type="term" value="C:cytosol"/>
    <property type="evidence" value="ECO:0007669"/>
    <property type="project" value="TreeGrafter"/>
</dbReference>
<evidence type="ECO:0000313" key="3">
    <source>
        <dbReference type="EMBL" id="MCP1338804.1"/>
    </source>
</evidence>
<evidence type="ECO:0000313" key="4">
    <source>
        <dbReference type="Proteomes" id="UP001139474"/>
    </source>
</evidence>
<dbReference type="PROSITE" id="PS51273">
    <property type="entry name" value="GATASE_TYPE_1"/>
    <property type="match status" value="1"/>
</dbReference>
<dbReference type="Pfam" id="PF00117">
    <property type="entry name" value="GATase"/>
    <property type="match status" value="1"/>
</dbReference>
<dbReference type="SUPFAM" id="SSF52317">
    <property type="entry name" value="Class I glutamine amidotransferase-like"/>
    <property type="match status" value="1"/>
</dbReference>
<dbReference type="RefSeq" id="WP_253618153.1">
    <property type="nucleotide sequence ID" value="NZ_JAMZDE010000005.1"/>
</dbReference>
<dbReference type="InterPro" id="IPR006221">
    <property type="entry name" value="TrpG/PapA_dom"/>
</dbReference>
<protein>
    <submittedName>
        <fullName evidence="3">Aminodeoxychorismate/anthranilate synthase component II</fullName>
    </submittedName>
</protein>
<evidence type="ECO:0000259" key="2">
    <source>
        <dbReference type="Pfam" id="PF00117"/>
    </source>
</evidence>
<dbReference type="NCBIfam" id="TIGR00566">
    <property type="entry name" value="trpG_papA"/>
    <property type="match status" value="1"/>
</dbReference>
<dbReference type="InterPro" id="IPR017926">
    <property type="entry name" value="GATASE"/>
</dbReference>
<keyword evidence="1" id="KW-0315">Glutamine amidotransferase</keyword>
<dbReference type="PRINTS" id="PR00097">
    <property type="entry name" value="ANTSNTHASEII"/>
</dbReference>
<accession>A0A9X2JS10</accession>
<proteinExistence type="predicted"/>
<evidence type="ECO:0000256" key="1">
    <source>
        <dbReference type="ARBA" id="ARBA00022962"/>
    </source>
</evidence>
<reference evidence="3" key="1">
    <citation type="submission" date="2022-06" db="EMBL/GenBank/DDBJ databases">
        <title>Idiomarina rhizosphaerae M1R2S28.</title>
        <authorList>
            <person name="Sun J.-Q."/>
            <person name="Li L.-F."/>
        </authorList>
    </citation>
    <scope>NUCLEOTIDE SEQUENCE</scope>
    <source>
        <strain evidence="3">M1R2S28</strain>
    </source>
</reference>
<comment type="caution">
    <text evidence="3">The sequence shown here is derived from an EMBL/GenBank/DDBJ whole genome shotgun (WGS) entry which is preliminary data.</text>
</comment>
<dbReference type="InterPro" id="IPR050472">
    <property type="entry name" value="Anth_synth/Amidotransfase"/>
</dbReference>
<keyword evidence="4" id="KW-1185">Reference proteome</keyword>
<dbReference type="PRINTS" id="PR00096">
    <property type="entry name" value="GATASE"/>
</dbReference>
<organism evidence="3 4">
    <name type="scientific">Idiomarina rhizosphaerae</name>
    <dbReference type="NCBI Taxonomy" id="2961572"/>
    <lineage>
        <taxon>Bacteria</taxon>
        <taxon>Pseudomonadati</taxon>
        <taxon>Pseudomonadota</taxon>
        <taxon>Gammaproteobacteria</taxon>
        <taxon>Alteromonadales</taxon>
        <taxon>Idiomarinaceae</taxon>
        <taxon>Idiomarina</taxon>
    </lineage>
</organism>
<dbReference type="GO" id="GO:0046654">
    <property type="term" value="P:tetrahydrofolate biosynthetic process"/>
    <property type="evidence" value="ECO:0007669"/>
    <property type="project" value="TreeGrafter"/>
</dbReference>
<dbReference type="GO" id="GO:0046820">
    <property type="term" value="F:4-amino-4-deoxychorismate synthase activity"/>
    <property type="evidence" value="ECO:0007669"/>
    <property type="project" value="TreeGrafter"/>
</dbReference>
<dbReference type="Proteomes" id="UP001139474">
    <property type="component" value="Unassembled WGS sequence"/>
</dbReference>
<name>A0A9X2JS10_9GAMM</name>
<sequence>MIVLIDNFDSFTHNLARYFRELGEDVSVFRNNELTLTDIEQLAPQALVISPGPCTPDESGISLAAIEHFQAKLPILGVCLGHQALAQVFGADVVRAEKVMHGKTSVIKHTGEGLFRQLNNPLEVTRYHSLVVSPESLSTDFVIDADTETEKGQLEIMAIRHRHLPLFGVQFHPESVMTAQGHNLLANFLRYIR</sequence>
<gene>
    <name evidence="3" type="ORF">NJR55_04295</name>
</gene>
<dbReference type="GO" id="GO:0004049">
    <property type="term" value="F:anthranilate synthase activity"/>
    <property type="evidence" value="ECO:0007669"/>
    <property type="project" value="TreeGrafter"/>
</dbReference>
<dbReference type="FunFam" id="3.40.50.880:FF:000003">
    <property type="entry name" value="Anthranilate synthase component II"/>
    <property type="match status" value="1"/>
</dbReference>
<dbReference type="GO" id="GO:0000162">
    <property type="term" value="P:L-tryptophan biosynthetic process"/>
    <property type="evidence" value="ECO:0007669"/>
    <property type="project" value="TreeGrafter"/>
</dbReference>
<dbReference type="CDD" id="cd01743">
    <property type="entry name" value="GATase1_Anthranilate_Synthase"/>
    <property type="match status" value="1"/>
</dbReference>
<dbReference type="PRINTS" id="PR00099">
    <property type="entry name" value="CPSGATASE"/>
</dbReference>
<dbReference type="Gene3D" id="3.40.50.880">
    <property type="match status" value="1"/>
</dbReference>
<dbReference type="EMBL" id="JAMZDE010000005">
    <property type="protein sequence ID" value="MCP1338804.1"/>
    <property type="molecule type" value="Genomic_DNA"/>
</dbReference>
<dbReference type="PANTHER" id="PTHR43418:SF4">
    <property type="entry name" value="MULTIFUNCTIONAL TRYPTOPHAN BIOSYNTHESIS PROTEIN"/>
    <property type="match status" value="1"/>
</dbReference>